<dbReference type="Gene3D" id="3.40.50.300">
    <property type="entry name" value="P-loop containing nucleotide triphosphate hydrolases"/>
    <property type="match status" value="1"/>
</dbReference>
<dbReference type="Proteomes" id="UP000767392">
    <property type="component" value="Unassembled WGS sequence"/>
</dbReference>
<sequence>MQKKEILEKNKINSILNNIKSKNEATTILVGNQKGGVGKTTNSCLIAYTLANMGIKTLVADLDPQSNSTKMLVLTRDNVKDDLTILNKTIMSGIEDNSLEDLPINIMDNLDLLPSHVDFKGFPKYIYKNTDNDYDEDHVLEPLFKPLKKKYDVIILDTPPLSKEINDNAVIMSDYVLISLQTQQGSLDGATDYINDTLIPLVQEYDLKDIEVVGILPMLTDDRNRVDNETIEKASESFGEKNMFKNVINQMARIKRFPVLGITNDNMYEHRIMHKYQLVTNELILRIGLFMSGSEK</sequence>
<dbReference type="InterPro" id="IPR025669">
    <property type="entry name" value="AAA_dom"/>
</dbReference>
<feature type="domain" description="AAA" evidence="1">
    <location>
        <begin position="26"/>
        <end position="196"/>
    </location>
</feature>
<dbReference type="InterPro" id="IPR050678">
    <property type="entry name" value="DNA_Partitioning_ATPase"/>
</dbReference>
<accession>A0ABY2YRW7</accession>
<evidence type="ECO:0000313" key="3">
    <source>
        <dbReference type="Proteomes" id="UP000767392"/>
    </source>
</evidence>
<proteinExistence type="predicted"/>
<evidence type="ECO:0000259" key="1">
    <source>
        <dbReference type="Pfam" id="PF13614"/>
    </source>
</evidence>
<dbReference type="SUPFAM" id="SSF52540">
    <property type="entry name" value="P-loop containing nucleoside triphosphate hydrolases"/>
    <property type="match status" value="1"/>
</dbReference>
<comment type="caution">
    <text evidence="2">The sequence shown here is derived from an EMBL/GenBank/DDBJ whole genome shotgun (WGS) entry which is preliminary data.</text>
</comment>
<dbReference type="PANTHER" id="PTHR13696:SF52">
    <property type="entry name" value="PARA FAMILY PROTEIN CT_582"/>
    <property type="match status" value="1"/>
</dbReference>
<name>A0ABY2YRW7_9LACO</name>
<keyword evidence="3" id="KW-1185">Reference proteome</keyword>
<gene>
    <name evidence="2" type="ORF">DY048_07175</name>
</gene>
<protein>
    <submittedName>
        <fullName evidence="2">ParA family protein</fullName>
    </submittedName>
</protein>
<dbReference type="Pfam" id="PF13614">
    <property type="entry name" value="AAA_31"/>
    <property type="match status" value="1"/>
</dbReference>
<dbReference type="CDD" id="cd02042">
    <property type="entry name" value="ParAB_family"/>
    <property type="match status" value="1"/>
</dbReference>
<evidence type="ECO:0000313" key="2">
    <source>
        <dbReference type="EMBL" id="TPR12784.1"/>
    </source>
</evidence>
<organism evidence="2 3">
    <name type="scientific">Apilactobacillus timberlakei</name>
    <dbReference type="NCBI Taxonomy" id="2008380"/>
    <lineage>
        <taxon>Bacteria</taxon>
        <taxon>Bacillati</taxon>
        <taxon>Bacillota</taxon>
        <taxon>Bacilli</taxon>
        <taxon>Lactobacillales</taxon>
        <taxon>Lactobacillaceae</taxon>
        <taxon>Apilactobacillus</taxon>
    </lineage>
</organism>
<dbReference type="EMBL" id="QUAM01000006">
    <property type="protein sequence ID" value="TPR12784.1"/>
    <property type="molecule type" value="Genomic_DNA"/>
</dbReference>
<reference evidence="2 3" key="1">
    <citation type="submission" date="2018-08" db="EMBL/GenBank/DDBJ databases">
        <title>Comparative genomics of wild bee and flower associated Lactobacillus reveals potential adaptation to the bee host.</title>
        <authorList>
            <person name="Vuong H.Q."/>
            <person name="Mcfrederick Q.S."/>
        </authorList>
    </citation>
    <scope>NUCLEOTIDE SEQUENCE [LARGE SCALE GENOMIC DNA]</scope>
    <source>
        <strain evidence="2 3">HV_04</strain>
    </source>
</reference>
<dbReference type="RefSeq" id="WP_105988507.1">
    <property type="nucleotide sequence ID" value="NZ_POST01000009.1"/>
</dbReference>
<dbReference type="InterPro" id="IPR027417">
    <property type="entry name" value="P-loop_NTPase"/>
</dbReference>
<dbReference type="PANTHER" id="PTHR13696">
    <property type="entry name" value="P-LOOP CONTAINING NUCLEOSIDE TRIPHOSPHATE HYDROLASE"/>
    <property type="match status" value="1"/>
</dbReference>